<feature type="transmembrane region" description="Helical" evidence="9">
    <location>
        <begin position="203"/>
        <end position="220"/>
    </location>
</feature>
<feature type="transmembrane region" description="Helical" evidence="9">
    <location>
        <begin position="139"/>
        <end position="158"/>
    </location>
</feature>
<keyword evidence="4" id="KW-0926">Vacuole</keyword>
<dbReference type="GO" id="GO:0015194">
    <property type="term" value="F:L-serine transmembrane transporter activity"/>
    <property type="evidence" value="ECO:0007669"/>
    <property type="project" value="TreeGrafter"/>
</dbReference>
<evidence type="ECO:0000256" key="5">
    <source>
        <dbReference type="ARBA" id="ARBA00022692"/>
    </source>
</evidence>
<proteinExistence type="inferred from homology"/>
<evidence type="ECO:0000313" key="11">
    <source>
        <dbReference type="EMBL" id="KAG0669124.1"/>
    </source>
</evidence>
<feature type="transmembrane region" description="Helical" evidence="9">
    <location>
        <begin position="165"/>
        <end position="183"/>
    </location>
</feature>
<dbReference type="Pfam" id="PF01490">
    <property type="entry name" value="Aa_trans"/>
    <property type="match status" value="1"/>
</dbReference>
<dbReference type="GO" id="GO:0005313">
    <property type="term" value="F:L-glutamate transmembrane transporter activity"/>
    <property type="evidence" value="ECO:0007669"/>
    <property type="project" value="TreeGrafter"/>
</dbReference>
<evidence type="ECO:0000313" key="12">
    <source>
        <dbReference type="Proteomes" id="UP000750334"/>
    </source>
</evidence>
<keyword evidence="5 9" id="KW-0812">Transmembrane</keyword>
<comment type="caution">
    <text evidence="11">The sequence shown here is derived from an EMBL/GenBank/DDBJ whole genome shotgun (WGS) entry which is preliminary data.</text>
</comment>
<dbReference type="GO" id="GO:0005290">
    <property type="term" value="F:L-histidine transmembrane transporter activity"/>
    <property type="evidence" value="ECO:0007669"/>
    <property type="project" value="TreeGrafter"/>
</dbReference>
<organism evidence="11 12">
    <name type="scientific">Maudiozyma exigua</name>
    <name type="common">Yeast</name>
    <name type="synonym">Kazachstania exigua</name>
    <dbReference type="NCBI Taxonomy" id="34358"/>
    <lineage>
        <taxon>Eukaryota</taxon>
        <taxon>Fungi</taxon>
        <taxon>Dikarya</taxon>
        <taxon>Ascomycota</taxon>
        <taxon>Saccharomycotina</taxon>
        <taxon>Saccharomycetes</taxon>
        <taxon>Saccharomycetales</taxon>
        <taxon>Saccharomycetaceae</taxon>
        <taxon>Maudiozyma</taxon>
    </lineage>
</organism>
<evidence type="ECO:0000259" key="10">
    <source>
        <dbReference type="Pfam" id="PF01490"/>
    </source>
</evidence>
<feature type="transmembrane region" description="Helical" evidence="9">
    <location>
        <begin position="381"/>
        <end position="399"/>
    </location>
</feature>
<comment type="similarity">
    <text evidence="2">Belongs to the amino acid/polyamine transporter 2 family.</text>
</comment>
<name>A0A9P6WDT7_MAUEX</name>
<dbReference type="InterPro" id="IPR013057">
    <property type="entry name" value="AA_transpt_TM"/>
</dbReference>
<dbReference type="OrthoDB" id="28208at2759"/>
<gene>
    <name evidence="11" type="ORF">C6P45_004065</name>
</gene>
<evidence type="ECO:0000256" key="2">
    <source>
        <dbReference type="ARBA" id="ARBA00008066"/>
    </source>
</evidence>
<dbReference type="AlphaFoldDB" id="A0A9P6WDT7"/>
<keyword evidence="3" id="KW-0813">Transport</keyword>
<evidence type="ECO:0000256" key="7">
    <source>
        <dbReference type="ARBA" id="ARBA00022989"/>
    </source>
</evidence>
<dbReference type="GO" id="GO:0015189">
    <property type="term" value="F:L-lysine transmembrane transporter activity"/>
    <property type="evidence" value="ECO:0007669"/>
    <property type="project" value="TreeGrafter"/>
</dbReference>
<dbReference type="Proteomes" id="UP000750334">
    <property type="component" value="Unassembled WGS sequence"/>
</dbReference>
<dbReference type="PANTHER" id="PTHR22950">
    <property type="entry name" value="AMINO ACID TRANSPORTER"/>
    <property type="match status" value="1"/>
</dbReference>
<keyword evidence="7 9" id="KW-1133">Transmembrane helix</keyword>
<feature type="transmembrane region" description="Helical" evidence="9">
    <location>
        <begin position="241"/>
        <end position="263"/>
    </location>
</feature>
<dbReference type="GO" id="GO:0061459">
    <property type="term" value="F:L-arginine transmembrane transporter activity"/>
    <property type="evidence" value="ECO:0007669"/>
    <property type="project" value="TreeGrafter"/>
</dbReference>
<feature type="transmembrane region" description="Helical" evidence="9">
    <location>
        <begin position="85"/>
        <end position="108"/>
    </location>
</feature>
<feature type="transmembrane region" description="Helical" evidence="9">
    <location>
        <begin position="16"/>
        <end position="34"/>
    </location>
</feature>
<protein>
    <recommendedName>
        <fullName evidence="10">Amino acid transporter transmembrane domain-containing protein</fullName>
    </recommendedName>
</protein>
<dbReference type="PANTHER" id="PTHR22950:SF678">
    <property type="entry name" value="VACUOLAR AMINO ACID TRANSPORTER 5-RELATED"/>
    <property type="match status" value="1"/>
</dbReference>
<sequence>MVYYCPVGLTKKDGTLMLLSTICSAALLVIPYIYRSFGVIAGLGITLFISVLSLLGLLVQSLVIRYVPLRYASFFSLAQITNPRLGILFDFGIALRCFGSCIIHLIVIRDLIPVLFTTGREIVQTIDDSTVTSKTDLKLGIIVMFIIAPLCLVRSIYLAKYLKKMAAGVVSYFILMLILTPLIHHDKINDLRDKISLGIPEDSNLSLIDVTAILIFVLNSHHHMFAMINEQEEMGFHDVKVIAITTTVIQFFVISIIGLAGYLTFGSNTKENILYQYPSFPEIIVVKIAYFILMILSIPFQCYPLRAALNRIKNWIHGRIETKKNDYNVNEQARNSDASASTIVADLTTPLLLTCEGHSIPIEELVEEGSHKQLEVKPTTYRNFIIYTVMILICIYPISMTDVSMISVLSFIGCTAATLISYILPGIFAYQLIGVEYESFSTKTPFLTTFFKYSGLSLAIIGVLICTIFLILVLPLQIF</sequence>
<evidence type="ECO:0000256" key="3">
    <source>
        <dbReference type="ARBA" id="ARBA00022448"/>
    </source>
</evidence>
<evidence type="ECO:0000256" key="8">
    <source>
        <dbReference type="ARBA" id="ARBA00023136"/>
    </source>
</evidence>
<accession>A0A9P6WDT7</accession>
<feature type="transmembrane region" description="Helical" evidence="9">
    <location>
        <begin position="283"/>
        <end position="303"/>
    </location>
</feature>
<dbReference type="GO" id="GO:0005302">
    <property type="term" value="F:L-tyrosine transmembrane transporter activity"/>
    <property type="evidence" value="ECO:0007669"/>
    <property type="project" value="TreeGrafter"/>
</dbReference>
<feature type="transmembrane region" description="Helical" evidence="9">
    <location>
        <begin position="453"/>
        <end position="478"/>
    </location>
</feature>
<feature type="transmembrane region" description="Helical" evidence="9">
    <location>
        <begin position="40"/>
        <end position="64"/>
    </location>
</feature>
<keyword evidence="12" id="KW-1185">Reference proteome</keyword>
<evidence type="ECO:0000256" key="1">
    <source>
        <dbReference type="ARBA" id="ARBA00004128"/>
    </source>
</evidence>
<dbReference type="GO" id="GO:0000329">
    <property type="term" value="C:fungal-type vacuole membrane"/>
    <property type="evidence" value="ECO:0007669"/>
    <property type="project" value="TreeGrafter"/>
</dbReference>
<keyword evidence="6" id="KW-0029">Amino-acid transport</keyword>
<dbReference type="EMBL" id="PUHR01000049">
    <property type="protein sequence ID" value="KAG0669124.1"/>
    <property type="molecule type" value="Genomic_DNA"/>
</dbReference>
<evidence type="ECO:0000256" key="4">
    <source>
        <dbReference type="ARBA" id="ARBA00022554"/>
    </source>
</evidence>
<comment type="subcellular location">
    <subcellularLocation>
        <location evidence="1">Vacuole membrane</location>
        <topology evidence="1">Multi-pass membrane protein</topology>
    </subcellularLocation>
</comment>
<feature type="domain" description="Amino acid transporter transmembrane" evidence="10">
    <location>
        <begin position="12"/>
        <end position="464"/>
    </location>
</feature>
<evidence type="ECO:0000256" key="6">
    <source>
        <dbReference type="ARBA" id="ARBA00022970"/>
    </source>
</evidence>
<feature type="transmembrane region" description="Helical" evidence="9">
    <location>
        <begin position="405"/>
        <end position="433"/>
    </location>
</feature>
<evidence type="ECO:0000256" key="9">
    <source>
        <dbReference type="SAM" id="Phobius"/>
    </source>
</evidence>
<keyword evidence="8 9" id="KW-0472">Membrane</keyword>
<reference evidence="11 12" key="1">
    <citation type="submission" date="2020-11" db="EMBL/GenBank/DDBJ databases">
        <title>Kefir isolates.</title>
        <authorList>
            <person name="Marcisauskas S."/>
            <person name="Kim Y."/>
            <person name="Blasche S."/>
        </authorList>
    </citation>
    <scope>NUCLEOTIDE SEQUENCE [LARGE SCALE GENOMIC DNA]</scope>
    <source>
        <strain evidence="11 12">OG2</strain>
    </source>
</reference>